<organism evidence="1 2">
    <name type="scientific">Anopheles culicifacies</name>
    <dbReference type="NCBI Taxonomy" id="139723"/>
    <lineage>
        <taxon>Eukaryota</taxon>
        <taxon>Metazoa</taxon>
        <taxon>Ecdysozoa</taxon>
        <taxon>Arthropoda</taxon>
        <taxon>Hexapoda</taxon>
        <taxon>Insecta</taxon>
        <taxon>Pterygota</taxon>
        <taxon>Neoptera</taxon>
        <taxon>Endopterygota</taxon>
        <taxon>Diptera</taxon>
        <taxon>Nematocera</taxon>
        <taxon>Culicoidea</taxon>
        <taxon>Culicidae</taxon>
        <taxon>Anophelinae</taxon>
        <taxon>Anopheles</taxon>
        <taxon>culicifacies species complex</taxon>
    </lineage>
</organism>
<proteinExistence type="predicted"/>
<reference evidence="2" key="1">
    <citation type="submission" date="2013-09" db="EMBL/GenBank/DDBJ databases">
        <title>The Genome Sequence of Anopheles culicifacies species A.</title>
        <authorList>
            <consortium name="The Broad Institute Genomics Platform"/>
            <person name="Neafsey D.E."/>
            <person name="Besansky N."/>
            <person name="Howell P."/>
            <person name="Walton C."/>
            <person name="Young S.K."/>
            <person name="Zeng Q."/>
            <person name="Gargeya S."/>
            <person name="Fitzgerald M."/>
            <person name="Haas B."/>
            <person name="Abouelleil A."/>
            <person name="Allen A.W."/>
            <person name="Alvarado L."/>
            <person name="Arachchi H.M."/>
            <person name="Berlin A.M."/>
            <person name="Chapman S.B."/>
            <person name="Gainer-Dewar J."/>
            <person name="Goldberg J."/>
            <person name="Griggs A."/>
            <person name="Gujja S."/>
            <person name="Hansen M."/>
            <person name="Howarth C."/>
            <person name="Imamovic A."/>
            <person name="Ireland A."/>
            <person name="Larimer J."/>
            <person name="McCowan C."/>
            <person name="Murphy C."/>
            <person name="Pearson M."/>
            <person name="Poon T.W."/>
            <person name="Priest M."/>
            <person name="Roberts A."/>
            <person name="Saif S."/>
            <person name="Shea T."/>
            <person name="Sisk P."/>
            <person name="Sykes S."/>
            <person name="Wortman J."/>
            <person name="Nusbaum C."/>
            <person name="Birren B."/>
        </authorList>
    </citation>
    <scope>NUCLEOTIDE SEQUENCE [LARGE SCALE GENOMIC DNA]</scope>
    <source>
        <strain evidence="2">A-37</strain>
    </source>
</reference>
<name>A0A182MA75_9DIPT</name>
<dbReference type="EnsemblMetazoa" id="ACUA013285-RA">
    <property type="protein sequence ID" value="ACUA013285-PA"/>
    <property type="gene ID" value="ACUA013285"/>
</dbReference>
<evidence type="ECO:0000313" key="1">
    <source>
        <dbReference type="EnsemblMetazoa" id="ACUA013285-PA"/>
    </source>
</evidence>
<protein>
    <submittedName>
        <fullName evidence="1">Uncharacterized protein</fullName>
    </submittedName>
</protein>
<dbReference type="Proteomes" id="UP000075883">
    <property type="component" value="Unassembled WGS sequence"/>
</dbReference>
<dbReference type="EMBL" id="AXCM01014306">
    <property type="status" value="NOT_ANNOTATED_CDS"/>
    <property type="molecule type" value="Genomic_DNA"/>
</dbReference>
<evidence type="ECO:0000313" key="2">
    <source>
        <dbReference type="Proteomes" id="UP000075883"/>
    </source>
</evidence>
<accession>A0A182MA75</accession>
<dbReference type="AlphaFoldDB" id="A0A182MA75"/>
<reference evidence="1" key="2">
    <citation type="submission" date="2020-05" db="UniProtKB">
        <authorList>
            <consortium name="EnsemblMetazoa"/>
        </authorList>
    </citation>
    <scope>IDENTIFICATION</scope>
    <source>
        <strain evidence="1">A-37</strain>
    </source>
</reference>
<sequence length="110" mass="12288">MYTVPYVVDTRNWTFQSDAVGEAKIQDSSLGGSSDDEDLLGVLRGPSSFANAFLYTKQPQIYPKSIVKTKTYEGVEALRQIATTSLFLQNEQKVSSNRIVPIIKEPEKLE</sequence>
<dbReference type="VEuPathDB" id="VectorBase:ACUA013285"/>
<keyword evidence="2" id="KW-1185">Reference proteome</keyword>